<keyword evidence="4 8" id="KW-0560">Oxidoreductase</keyword>
<comment type="caution">
    <text evidence="9">The sequence shown here is derived from an EMBL/GenBank/DDBJ whole genome shotgun (WGS) entry which is preliminary data.</text>
</comment>
<evidence type="ECO:0000256" key="1">
    <source>
        <dbReference type="ARBA" id="ARBA00010617"/>
    </source>
</evidence>
<gene>
    <name evidence="9" type="ORF">A1353_19110</name>
</gene>
<dbReference type="Gene3D" id="1.10.630.10">
    <property type="entry name" value="Cytochrome P450"/>
    <property type="match status" value="1"/>
</dbReference>
<dbReference type="PRINTS" id="PR00463">
    <property type="entry name" value="EP450I"/>
</dbReference>
<evidence type="ECO:0000256" key="7">
    <source>
        <dbReference type="PIRSR" id="PIRSR602401-1"/>
    </source>
</evidence>
<comment type="similarity">
    <text evidence="1 8">Belongs to the cytochrome P450 family.</text>
</comment>
<evidence type="ECO:0000256" key="8">
    <source>
        <dbReference type="RuleBase" id="RU000461"/>
    </source>
</evidence>
<feature type="binding site" description="axial binding residue" evidence="7">
    <location>
        <position position="384"/>
    </location>
    <ligand>
        <name>heme</name>
        <dbReference type="ChEBI" id="CHEBI:30413"/>
    </ligand>
    <ligandPart>
        <name>Fe</name>
        <dbReference type="ChEBI" id="CHEBI:18248"/>
    </ligandPart>
</feature>
<name>A0A177M808_METMH</name>
<evidence type="ECO:0000313" key="9">
    <source>
        <dbReference type="EMBL" id="OAI00919.1"/>
    </source>
</evidence>
<dbReference type="PRINTS" id="PR00385">
    <property type="entry name" value="P450"/>
</dbReference>
<evidence type="ECO:0000256" key="3">
    <source>
        <dbReference type="ARBA" id="ARBA00022723"/>
    </source>
</evidence>
<evidence type="ECO:0000256" key="4">
    <source>
        <dbReference type="ARBA" id="ARBA00023002"/>
    </source>
</evidence>
<dbReference type="RefSeq" id="WP_197492594.1">
    <property type="nucleotide sequence ID" value="NZ_LUUH01000074.1"/>
</dbReference>
<protein>
    <recommendedName>
        <fullName evidence="11">Cytochrome P450</fullName>
    </recommendedName>
</protein>
<dbReference type="PROSITE" id="PS00086">
    <property type="entry name" value="CYTOCHROME_P450"/>
    <property type="match status" value="1"/>
</dbReference>
<reference evidence="9 10" key="1">
    <citation type="submission" date="2016-03" db="EMBL/GenBank/DDBJ databases">
        <authorList>
            <person name="Ploux O."/>
        </authorList>
    </citation>
    <scope>NUCLEOTIDE SEQUENCE [LARGE SCALE GENOMIC DNA]</scope>
    <source>
        <strain evidence="9 10">R-45371</strain>
    </source>
</reference>
<keyword evidence="6 8" id="KW-0503">Monooxygenase</keyword>
<keyword evidence="3 7" id="KW-0479">Metal-binding</keyword>
<dbReference type="PANTHER" id="PTHR24291">
    <property type="entry name" value="CYTOCHROME P450 FAMILY 4"/>
    <property type="match status" value="1"/>
</dbReference>
<dbReference type="Proteomes" id="UP000077763">
    <property type="component" value="Unassembled WGS sequence"/>
</dbReference>
<dbReference type="SUPFAM" id="SSF48264">
    <property type="entry name" value="Cytochrome P450"/>
    <property type="match status" value="1"/>
</dbReference>
<dbReference type="AlphaFoldDB" id="A0A177M808"/>
<evidence type="ECO:0000256" key="6">
    <source>
        <dbReference type="ARBA" id="ARBA00023033"/>
    </source>
</evidence>
<dbReference type="InterPro" id="IPR001128">
    <property type="entry name" value="Cyt_P450"/>
</dbReference>
<sequence length="437" mass="49550">MLIDLARLITNPTAALTAIHGKYGECVSTSFFNKKLLFTSNPEHFEELFNQEARGLLNRDSLYEAKQPMFGDGLFNSSGSTWTNQRRLMQPYFSKQGIDVWKNIMLEEAEAAAMRISEAGNTHINISHEMKETIQKIMVRVLFNRSMSGAADKQLMESVDTIVKGLFPHLLAETLGKGKLKNLLFLQNRRMRNAISYFAGYVDKEIERGKREQHQNGLISMLIQASDKSTGYRMSNRLLRDEAVTMFLAGQDTTVNTLVWFFYLVGKHPEVHEKITAEIQRLIGERVTLDDIDNLRYTKAALYETLRLYPQAIGLSRDVAEKITLGGKAIDAGTSVIMSIYATHRDTAIWPHPDEFYPNHFLDESSQDRHKYAFLPFGGGMHTCVGKHFAEVEMMIIIATILKERSVKTTSLVSPTVSITYKPERDIILSITPNTLL</sequence>
<dbReference type="GO" id="GO:0016705">
    <property type="term" value="F:oxidoreductase activity, acting on paired donors, with incorporation or reduction of molecular oxygen"/>
    <property type="evidence" value="ECO:0007669"/>
    <property type="project" value="InterPro"/>
</dbReference>
<dbReference type="InterPro" id="IPR036396">
    <property type="entry name" value="Cyt_P450_sf"/>
</dbReference>
<dbReference type="InterPro" id="IPR002401">
    <property type="entry name" value="Cyt_P450_E_grp-I"/>
</dbReference>
<keyword evidence="5 7" id="KW-0408">Iron</keyword>
<dbReference type="GO" id="GO:0020037">
    <property type="term" value="F:heme binding"/>
    <property type="evidence" value="ECO:0007669"/>
    <property type="project" value="InterPro"/>
</dbReference>
<proteinExistence type="inferred from homology"/>
<dbReference type="InterPro" id="IPR017972">
    <property type="entry name" value="Cyt_P450_CS"/>
</dbReference>
<evidence type="ECO:0008006" key="11">
    <source>
        <dbReference type="Google" id="ProtNLM"/>
    </source>
</evidence>
<dbReference type="InterPro" id="IPR050196">
    <property type="entry name" value="Cytochrome_P450_Monoox"/>
</dbReference>
<dbReference type="PANTHER" id="PTHR24291:SF50">
    <property type="entry name" value="BIFUNCTIONAL ALBAFLAVENONE MONOOXYGENASE_TERPENE SYNTHASE"/>
    <property type="match status" value="1"/>
</dbReference>
<keyword evidence="2 7" id="KW-0349">Heme</keyword>
<evidence type="ECO:0000256" key="5">
    <source>
        <dbReference type="ARBA" id="ARBA00023004"/>
    </source>
</evidence>
<evidence type="ECO:0000256" key="2">
    <source>
        <dbReference type="ARBA" id="ARBA00022617"/>
    </source>
</evidence>
<comment type="cofactor">
    <cofactor evidence="7">
        <name>heme</name>
        <dbReference type="ChEBI" id="CHEBI:30413"/>
    </cofactor>
</comment>
<organism evidence="9 10">
    <name type="scientific">Methylomonas methanica</name>
    <dbReference type="NCBI Taxonomy" id="421"/>
    <lineage>
        <taxon>Bacteria</taxon>
        <taxon>Pseudomonadati</taxon>
        <taxon>Pseudomonadota</taxon>
        <taxon>Gammaproteobacteria</taxon>
        <taxon>Methylococcales</taxon>
        <taxon>Methylococcaceae</taxon>
        <taxon>Methylomonas</taxon>
    </lineage>
</organism>
<dbReference type="EMBL" id="LUUH01000074">
    <property type="protein sequence ID" value="OAI00919.1"/>
    <property type="molecule type" value="Genomic_DNA"/>
</dbReference>
<accession>A0A177M808</accession>
<dbReference type="GO" id="GO:0004497">
    <property type="term" value="F:monooxygenase activity"/>
    <property type="evidence" value="ECO:0007669"/>
    <property type="project" value="UniProtKB-KW"/>
</dbReference>
<evidence type="ECO:0000313" key="10">
    <source>
        <dbReference type="Proteomes" id="UP000077763"/>
    </source>
</evidence>
<dbReference type="Pfam" id="PF00067">
    <property type="entry name" value="p450"/>
    <property type="match status" value="1"/>
</dbReference>
<dbReference type="GO" id="GO:0005506">
    <property type="term" value="F:iron ion binding"/>
    <property type="evidence" value="ECO:0007669"/>
    <property type="project" value="InterPro"/>
</dbReference>